<organism evidence="2 3">
    <name type="scientific">Buddleja alternifolia</name>
    <dbReference type="NCBI Taxonomy" id="168488"/>
    <lineage>
        <taxon>Eukaryota</taxon>
        <taxon>Viridiplantae</taxon>
        <taxon>Streptophyta</taxon>
        <taxon>Embryophyta</taxon>
        <taxon>Tracheophyta</taxon>
        <taxon>Spermatophyta</taxon>
        <taxon>Magnoliopsida</taxon>
        <taxon>eudicotyledons</taxon>
        <taxon>Gunneridae</taxon>
        <taxon>Pentapetalae</taxon>
        <taxon>asterids</taxon>
        <taxon>lamiids</taxon>
        <taxon>Lamiales</taxon>
        <taxon>Scrophulariaceae</taxon>
        <taxon>Buddlejeae</taxon>
        <taxon>Buddleja</taxon>
    </lineage>
</organism>
<accession>A0AAV6X4V8</accession>
<reference evidence="2" key="1">
    <citation type="submission" date="2019-10" db="EMBL/GenBank/DDBJ databases">
        <authorList>
            <person name="Zhang R."/>
            <person name="Pan Y."/>
            <person name="Wang J."/>
            <person name="Ma R."/>
            <person name="Yu S."/>
        </authorList>
    </citation>
    <scope>NUCLEOTIDE SEQUENCE</scope>
    <source>
        <strain evidence="2">LA-IB0</strain>
        <tissue evidence="2">Leaf</tissue>
    </source>
</reference>
<protein>
    <submittedName>
        <fullName evidence="2">Uncharacterized protein</fullName>
    </submittedName>
</protein>
<feature type="compositionally biased region" description="Polar residues" evidence="1">
    <location>
        <begin position="1"/>
        <end position="11"/>
    </location>
</feature>
<gene>
    <name evidence="2" type="ORF">BUALT_Bualt11G0105300</name>
</gene>
<evidence type="ECO:0000313" key="2">
    <source>
        <dbReference type="EMBL" id="KAG8374190.1"/>
    </source>
</evidence>
<dbReference type="AlphaFoldDB" id="A0AAV6X4V8"/>
<dbReference type="EMBL" id="WHWC01000011">
    <property type="protein sequence ID" value="KAG8374190.1"/>
    <property type="molecule type" value="Genomic_DNA"/>
</dbReference>
<sequence>MFKSFWASQEQRAQKRPHKKATNSSTPPRPVTNGPSTSSSFSMTQPTDRSNSLSNVSPAEAAEIVSILEDKRQAIYRINFPLEI</sequence>
<comment type="caution">
    <text evidence="2">The sequence shown here is derived from an EMBL/GenBank/DDBJ whole genome shotgun (WGS) entry which is preliminary data.</text>
</comment>
<dbReference type="Proteomes" id="UP000826271">
    <property type="component" value="Unassembled WGS sequence"/>
</dbReference>
<proteinExistence type="predicted"/>
<evidence type="ECO:0000256" key="1">
    <source>
        <dbReference type="SAM" id="MobiDB-lite"/>
    </source>
</evidence>
<feature type="region of interest" description="Disordered" evidence="1">
    <location>
        <begin position="1"/>
        <end position="57"/>
    </location>
</feature>
<name>A0AAV6X4V8_9LAMI</name>
<evidence type="ECO:0000313" key="3">
    <source>
        <dbReference type="Proteomes" id="UP000826271"/>
    </source>
</evidence>
<feature type="compositionally biased region" description="Polar residues" evidence="1">
    <location>
        <begin position="33"/>
        <end position="57"/>
    </location>
</feature>
<keyword evidence="3" id="KW-1185">Reference proteome</keyword>